<evidence type="ECO:0000256" key="7">
    <source>
        <dbReference type="ARBA" id="ARBA00023235"/>
    </source>
</evidence>
<dbReference type="EC" id="5.6.2.4" evidence="9"/>
<dbReference type="InterPro" id="IPR014016">
    <property type="entry name" value="UvrD-like_ATP-bd"/>
</dbReference>
<organism evidence="15">
    <name type="scientific">Desulfatirhabdium butyrativorans</name>
    <dbReference type="NCBI Taxonomy" id="340467"/>
    <lineage>
        <taxon>Bacteria</taxon>
        <taxon>Pseudomonadati</taxon>
        <taxon>Thermodesulfobacteriota</taxon>
        <taxon>Desulfobacteria</taxon>
        <taxon>Desulfobacterales</taxon>
        <taxon>Desulfatirhabdiaceae</taxon>
        <taxon>Desulfatirhabdium</taxon>
    </lineage>
</organism>
<sequence length="619" mass="70806">MELSEAQQRAVLHQDSPALVVAGAGSGKTRTLTAKIAHLIRQGMNPERILAITFTNKAAEEMKSRLTALTGLDISRFPWVRTFHSACFKILKLHCSRLGFVPPLQVYATHQQQKTLKDIVIGRMNLDKKWIPIIAAEISNAKNSGNPDAHFNRSTQRGMSHVAEIYRLYQQALREKNAVDFDDILFLTRNLLRDHKDIRTEYQHYFEYILCDEYQDTNNLQEELTSLLVRDGRLFCVGDDWQAIYSFRGSNVSHFLNFRKNYPGAKLFKLEQNYRSADEIVKLANKLIAHNKAIVRKTCFSTNKGGTIRVESFGNEREEAQWVASKISEMYRKGIPLQEIAVLYRTKFCSLSFEQAFRAMSIPYRMLGGKGFFERKEVMDINSYLSAAIFPKDDTSFERILNIPKRGIGPAAIQKIAAFQREGMGLQEAARNCMSGKLLTAKVYKGLESVLAILDRIRDLKPDEAIRTLIDAIGYMDYLQEYAKGDSMDFTQRKENIEQLIFSASSKNTLLDYLEEAALVREDTHDGEEAEPGMQVNLSTIHAAKGLEFQAVFVIGCEENLFPHWKCSEDQAGLNEERRLMYVAMTRAAKQLYITYADFRKGQFNPRSRFVDEIERHLS</sequence>
<evidence type="ECO:0000313" key="15">
    <source>
        <dbReference type="EMBL" id="HGU31617.1"/>
    </source>
</evidence>
<protein>
    <recommendedName>
        <fullName evidence="9">DNA 3'-5' helicase</fullName>
        <ecNumber evidence="9">5.6.2.4</ecNumber>
    </recommendedName>
    <alternativeName>
        <fullName evidence="10">DNA 3'-5' helicase II</fullName>
    </alternativeName>
</protein>
<feature type="binding site" evidence="12">
    <location>
        <begin position="22"/>
        <end position="29"/>
    </location>
    <ligand>
        <name>ATP</name>
        <dbReference type="ChEBI" id="CHEBI:30616"/>
    </ligand>
</feature>
<feature type="domain" description="UvrD-like helicase C-terminal" evidence="14">
    <location>
        <begin position="278"/>
        <end position="546"/>
    </location>
</feature>
<evidence type="ECO:0000256" key="9">
    <source>
        <dbReference type="ARBA" id="ARBA00034808"/>
    </source>
</evidence>
<dbReference type="InterPro" id="IPR000212">
    <property type="entry name" value="DNA_helicase_UvrD/REP"/>
</dbReference>
<keyword evidence="5 12" id="KW-0067">ATP-binding</keyword>
<keyword evidence="2 12" id="KW-0547">Nucleotide-binding</keyword>
<evidence type="ECO:0000256" key="4">
    <source>
        <dbReference type="ARBA" id="ARBA00022806"/>
    </source>
</evidence>
<proteinExistence type="inferred from homology"/>
<keyword evidence="4 12" id="KW-0347">Helicase</keyword>
<evidence type="ECO:0000259" key="14">
    <source>
        <dbReference type="PROSITE" id="PS51217"/>
    </source>
</evidence>
<dbReference type="Gene3D" id="3.40.50.300">
    <property type="entry name" value="P-loop containing nucleotide triphosphate hydrolases"/>
    <property type="match status" value="2"/>
</dbReference>
<comment type="similarity">
    <text evidence="1">Belongs to the helicase family. UvrD subfamily.</text>
</comment>
<dbReference type="Gene3D" id="1.10.486.10">
    <property type="entry name" value="PCRA, domain 4"/>
    <property type="match status" value="1"/>
</dbReference>
<dbReference type="CDD" id="cd18807">
    <property type="entry name" value="SF1_C_UvrD"/>
    <property type="match status" value="1"/>
</dbReference>
<dbReference type="GO" id="GO:0043138">
    <property type="term" value="F:3'-5' DNA helicase activity"/>
    <property type="evidence" value="ECO:0007669"/>
    <property type="project" value="UniProtKB-EC"/>
</dbReference>
<accession>A0A7C4RS75</accession>
<dbReference type="AlphaFoldDB" id="A0A7C4RS75"/>
<comment type="caution">
    <text evidence="15">The sequence shown here is derived from an EMBL/GenBank/DDBJ whole genome shotgun (WGS) entry which is preliminary data.</text>
</comment>
<dbReference type="InterPro" id="IPR014017">
    <property type="entry name" value="DNA_helicase_UvrD-like_C"/>
</dbReference>
<dbReference type="InterPro" id="IPR013986">
    <property type="entry name" value="DExx_box_DNA_helicase_dom_sf"/>
</dbReference>
<feature type="domain" description="UvrD-like helicase ATP-binding" evidence="13">
    <location>
        <begin position="1"/>
        <end position="277"/>
    </location>
</feature>
<dbReference type="GO" id="GO:0016787">
    <property type="term" value="F:hydrolase activity"/>
    <property type="evidence" value="ECO:0007669"/>
    <property type="project" value="UniProtKB-UniRule"/>
</dbReference>
<dbReference type="GO" id="GO:0000725">
    <property type="term" value="P:recombinational repair"/>
    <property type="evidence" value="ECO:0007669"/>
    <property type="project" value="TreeGrafter"/>
</dbReference>
<evidence type="ECO:0000256" key="12">
    <source>
        <dbReference type="PROSITE-ProRule" id="PRU00560"/>
    </source>
</evidence>
<dbReference type="PANTHER" id="PTHR11070">
    <property type="entry name" value="UVRD / RECB / PCRA DNA HELICASE FAMILY MEMBER"/>
    <property type="match status" value="1"/>
</dbReference>
<dbReference type="Gene3D" id="1.10.10.160">
    <property type="match status" value="1"/>
</dbReference>
<keyword evidence="6" id="KW-0238">DNA-binding</keyword>
<comment type="catalytic activity">
    <reaction evidence="11">
        <text>ATP + H2O = ADP + phosphate + H(+)</text>
        <dbReference type="Rhea" id="RHEA:13065"/>
        <dbReference type="ChEBI" id="CHEBI:15377"/>
        <dbReference type="ChEBI" id="CHEBI:15378"/>
        <dbReference type="ChEBI" id="CHEBI:30616"/>
        <dbReference type="ChEBI" id="CHEBI:43474"/>
        <dbReference type="ChEBI" id="CHEBI:456216"/>
        <dbReference type="EC" id="5.6.2.4"/>
    </reaction>
</comment>
<evidence type="ECO:0000259" key="13">
    <source>
        <dbReference type="PROSITE" id="PS51198"/>
    </source>
</evidence>
<dbReference type="InterPro" id="IPR027417">
    <property type="entry name" value="P-loop_NTPase"/>
</dbReference>
<evidence type="ECO:0000256" key="5">
    <source>
        <dbReference type="ARBA" id="ARBA00022840"/>
    </source>
</evidence>
<dbReference type="GO" id="GO:0005524">
    <property type="term" value="F:ATP binding"/>
    <property type="evidence" value="ECO:0007669"/>
    <property type="project" value="UniProtKB-UniRule"/>
</dbReference>
<dbReference type="CDD" id="cd17932">
    <property type="entry name" value="DEXQc_UvrD"/>
    <property type="match status" value="1"/>
</dbReference>
<evidence type="ECO:0000256" key="11">
    <source>
        <dbReference type="ARBA" id="ARBA00048988"/>
    </source>
</evidence>
<dbReference type="Pfam" id="PF00580">
    <property type="entry name" value="UvrD-helicase"/>
    <property type="match status" value="1"/>
</dbReference>
<evidence type="ECO:0000256" key="2">
    <source>
        <dbReference type="ARBA" id="ARBA00022741"/>
    </source>
</evidence>
<dbReference type="GO" id="GO:0003677">
    <property type="term" value="F:DNA binding"/>
    <property type="evidence" value="ECO:0007669"/>
    <property type="project" value="UniProtKB-KW"/>
</dbReference>
<evidence type="ECO:0000256" key="3">
    <source>
        <dbReference type="ARBA" id="ARBA00022801"/>
    </source>
</evidence>
<dbReference type="SUPFAM" id="SSF52540">
    <property type="entry name" value="P-loop containing nucleoside triphosphate hydrolases"/>
    <property type="match status" value="1"/>
</dbReference>
<keyword evidence="3 12" id="KW-0378">Hydrolase</keyword>
<dbReference type="PANTHER" id="PTHR11070:SF2">
    <property type="entry name" value="ATP-DEPENDENT DNA HELICASE SRS2"/>
    <property type="match status" value="1"/>
</dbReference>
<evidence type="ECO:0000256" key="8">
    <source>
        <dbReference type="ARBA" id="ARBA00034617"/>
    </source>
</evidence>
<gene>
    <name evidence="15" type="ORF">ENS29_02030</name>
</gene>
<dbReference type="PROSITE" id="PS51217">
    <property type="entry name" value="UVRD_HELICASE_CTER"/>
    <property type="match status" value="1"/>
</dbReference>
<dbReference type="EMBL" id="DSUH01000045">
    <property type="protein sequence ID" value="HGU31617.1"/>
    <property type="molecule type" value="Genomic_DNA"/>
</dbReference>
<name>A0A7C4RS75_9BACT</name>
<keyword evidence="7" id="KW-0413">Isomerase</keyword>
<reference evidence="15" key="1">
    <citation type="journal article" date="2020" name="mSystems">
        <title>Genome- and Community-Level Interaction Insights into Carbon Utilization and Element Cycling Functions of Hydrothermarchaeota in Hydrothermal Sediment.</title>
        <authorList>
            <person name="Zhou Z."/>
            <person name="Liu Y."/>
            <person name="Xu W."/>
            <person name="Pan J."/>
            <person name="Luo Z.H."/>
            <person name="Li M."/>
        </authorList>
    </citation>
    <scope>NUCLEOTIDE SEQUENCE [LARGE SCALE GENOMIC DNA]</scope>
    <source>
        <strain evidence="15">SpSt-477</strain>
    </source>
</reference>
<evidence type="ECO:0000256" key="1">
    <source>
        <dbReference type="ARBA" id="ARBA00009922"/>
    </source>
</evidence>
<dbReference type="Pfam" id="PF13361">
    <property type="entry name" value="UvrD_C"/>
    <property type="match status" value="1"/>
</dbReference>
<dbReference type="PROSITE" id="PS51198">
    <property type="entry name" value="UVRD_HELICASE_ATP_BIND"/>
    <property type="match status" value="1"/>
</dbReference>
<evidence type="ECO:0000256" key="10">
    <source>
        <dbReference type="ARBA" id="ARBA00034923"/>
    </source>
</evidence>
<evidence type="ECO:0000256" key="6">
    <source>
        <dbReference type="ARBA" id="ARBA00023125"/>
    </source>
</evidence>
<comment type="catalytic activity">
    <reaction evidence="8">
        <text>Couples ATP hydrolysis with the unwinding of duplex DNA by translocating in the 3'-5' direction.</text>
        <dbReference type="EC" id="5.6.2.4"/>
    </reaction>
</comment>